<protein>
    <submittedName>
        <fullName evidence="1">Uncharacterized protein</fullName>
    </submittedName>
</protein>
<proteinExistence type="predicted"/>
<dbReference type="AlphaFoldDB" id="A0A6G1H541"/>
<keyword evidence="2" id="KW-1185">Reference proteome</keyword>
<evidence type="ECO:0000313" key="2">
    <source>
        <dbReference type="Proteomes" id="UP000800041"/>
    </source>
</evidence>
<accession>A0A6G1H541</accession>
<organism evidence="1 2">
    <name type="scientific">Aulographum hederae CBS 113979</name>
    <dbReference type="NCBI Taxonomy" id="1176131"/>
    <lineage>
        <taxon>Eukaryota</taxon>
        <taxon>Fungi</taxon>
        <taxon>Dikarya</taxon>
        <taxon>Ascomycota</taxon>
        <taxon>Pezizomycotina</taxon>
        <taxon>Dothideomycetes</taxon>
        <taxon>Pleosporomycetidae</taxon>
        <taxon>Aulographales</taxon>
        <taxon>Aulographaceae</taxon>
    </lineage>
</organism>
<evidence type="ECO:0000313" key="1">
    <source>
        <dbReference type="EMBL" id="KAF1988140.1"/>
    </source>
</evidence>
<dbReference type="EMBL" id="ML977149">
    <property type="protein sequence ID" value="KAF1988140.1"/>
    <property type="molecule type" value="Genomic_DNA"/>
</dbReference>
<dbReference type="Proteomes" id="UP000800041">
    <property type="component" value="Unassembled WGS sequence"/>
</dbReference>
<dbReference type="OrthoDB" id="2993351at2759"/>
<gene>
    <name evidence="1" type="ORF">K402DRAFT_419501</name>
</gene>
<reference evidence="1" key="1">
    <citation type="journal article" date="2020" name="Stud. Mycol.">
        <title>101 Dothideomycetes genomes: a test case for predicting lifestyles and emergence of pathogens.</title>
        <authorList>
            <person name="Haridas S."/>
            <person name="Albert R."/>
            <person name="Binder M."/>
            <person name="Bloem J."/>
            <person name="Labutti K."/>
            <person name="Salamov A."/>
            <person name="Andreopoulos B."/>
            <person name="Baker S."/>
            <person name="Barry K."/>
            <person name="Bills G."/>
            <person name="Bluhm B."/>
            <person name="Cannon C."/>
            <person name="Castanera R."/>
            <person name="Culley D."/>
            <person name="Daum C."/>
            <person name="Ezra D."/>
            <person name="Gonzalez J."/>
            <person name="Henrissat B."/>
            <person name="Kuo A."/>
            <person name="Liang C."/>
            <person name="Lipzen A."/>
            <person name="Lutzoni F."/>
            <person name="Magnuson J."/>
            <person name="Mondo S."/>
            <person name="Nolan M."/>
            <person name="Ohm R."/>
            <person name="Pangilinan J."/>
            <person name="Park H.-J."/>
            <person name="Ramirez L."/>
            <person name="Alfaro M."/>
            <person name="Sun H."/>
            <person name="Tritt A."/>
            <person name="Yoshinaga Y."/>
            <person name="Zwiers L.-H."/>
            <person name="Turgeon B."/>
            <person name="Goodwin S."/>
            <person name="Spatafora J."/>
            <person name="Crous P."/>
            <person name="Grigoriev I."/>
        </authorList>
    </citation>
    <scope>NUCLEOTIDE SEQUENCE</scope>
    <source>
        <strain evidence="1">CBS 113979</strain>
    </source>
</reference>
<name>A0A6G1H541_9PEZI</name>
<sequence length="99" mass="10951">MEDTCAAAEAQVLAKTTSDQKLAQMLLVRLVVPAACENTAQTSDFYRQIGAGCCGTVFEDRQGQFGTARAIKVAKVSNYSLWKADELWNDYKVHTFILE</sequence>